<name>A0A6C0ETG1_9ZZZZ</name>
<evidence type="ECO:0000259" key="1">
    <source>
        <dbReference type="Pfam" id="PF01755"/>
    </source>
</evidence>
<dbReference type="EMBL" id="MN738924">
    <property type="protein sequence ID" value="QHT31560.1"/>
    <property type="molecule type" value="Genomic_DNA"/>
</dbReference>
<sequence>MNIEAERINAIKMAEGAIGCTLSHIRCLELAKERQYPHVFIIEDDITFLQPELLSENLKKFEENVELQSWDVLIIGGNNCPPYMKVTDYCIRAFNNQTTTGYIVKSHYYDTLIQNFKESAQMLMRNPHNKREYALDMYWKRLQQTGIWYMIVPPTVTQYQDYSDIEKRIVNYDRLMLDIQKDWLFRR</sequence>
<proteinExistence type="predicted"/>
<reference evidence="2" key="1">
    <citation type="journal article" date="2020" name="Nature">
        <title>Giant virus diversity and host interactions through global metagenomics.</title>
        <authorList>
            <person name="Schulz F."/>
            <person name="Roux S."/>
            <person name="Paez-Espino D."/>
            <person name="Jungbluth S."/>
            <person name="Walsh D.A."/>
            <person name="Denef V.J."/>
            <person name="McMahon K.D."/>
            <person name="Konstantinidis K.T."/>
            <person name="Eloe-Fadrosh E.A."/>
            <person name="Kyrpides N.C."/>
            <person name="Woyke T."/>
        </authorList>
    </citation>
    <scope>NUCLEOTIDE SEQUENCE</scope>
    <source>
        <strain evidence="2">GVMAG-M-3300009155-48</strain>
    </source>
</reference>
<feature type="domain" description="Glycosyl transferase family 25" evidence="1">
    <location>
        <begin position="11"/>
        <end position="69"/>
    </location>
</feature>
<dbReference type="AlphaFoldDB" id="A0A6C0ETG1"/>
<evidence type="ECO:0000313" key="2">
    <source>
        <dbReference type="EMBL" id="QHT31560.1"/>
    </source>
</evidence>
<accession>A0A6C0ETG1</accession>
<dbReference type="Pfam" id="PF01755">
    <property type="entry name" value="Glyco_transf_25"/>
    <property type="match status" value="1"/>
</dbReference>
<dbReference type="InterPro" id="IPR002654">
    <property type="entry name" value="Glyco_trans_25"/>
</dbReference>
<protein>
    <recommendedName>
        <fullName evidence="1">Glycosyl transferase family 25 domain-containing protein</fullName>
    </recommendedName>
</protein>
<organism evidence="2">
    <name type="scientific">viral metagenome</name>
    <dbReference type="NCBI Taxonomy" id="1070528"/>
    <lineage>
        <taxon>unclassified sequences</taxon>
        <taxon>metagenomes</taxon>
        <taxon>organismal metagenomes</taxon>
    </lineage>
</organism>